<dbReference type="Proteomes" id="UP001054252">
    <property type="component" value="Unassembled WGS sequence"/>
</dbReference>
<dbReference type="EMBL" id="BPVZ01000627">
    <property type="protein sequence ID" value="GKV52181.1"/>
    <property type="molecule type" value="Genomic_DNA"/>
</dbReference>
<reference evidence="1 2" key="1">
    <citation type="journal article" date="2021" name="Commun. Biol.">
        <title>The genome of Shorea leprosula (Dipterocarpaceae) highlights the ecological relevance of drought in aseasonal tropical rainforests.</title>
        <authorList>
            <person name="Ng K.K.S."/>
            <person name="Kobayashi M.J."/>
            <person name="Fawcett J.A."/>
            <person name="Hatakeyama M."/>
            <person name="Paape T."/>
            <person name="Ng C.H."/>
            <person name="Ang C.C."/>
            <person name="Tnah L.H."/>
            <person name="Lee C.T."/>
            <person name="Nishiyama T."/>
            <person name="Sese J."/>
            <person name="O'Brien M.J."/>
            <person name="Copetti D."/>
            <person name="Mohd Noor M.I."/>
            <person name="Ong R.C."/>
            <person name="Putra M."/>
            <person name="Sireger I.Z."/>
            <person name="Indrioko S."/>
            <person name="Kosugi Y."/>
            <person name="Izuno A."/>
            <person name="Isagi Y."/>
            <person name="Lee S.L."/>
            <person name="Shimizu K.K."/>
        </authorList>
    </citation>
    <scope>NUCLEOTIDE SEQUENCE [LARGE SCALE GENOMIC DNA]</scope>
    <source>
        <strain evidence="1">214</strain>
    </source>
</reference>
<protein>
    <submittedName>
        <fullName evidence="1">Uncharacterized protein</fullName>
    </submittedName>
</protein>
<accession>A0AAV5MU12</accession>
<dbReference type="AlphaFoldDB" id="A0AAV5MU12"/>
<sequence length="51" mass="5485">MKKETNVDGEDGFAILGLQSHYNQSSPLMALPANASGACENLCKELLFVTQ</sequence>
<keyword evidence="2" id="KW-1185">Reference proteome</keyword>
<evidence type="ECO:0000313" key="1">
    <source>
        <dbReference type="EMBL" id="GKV52181.1"/>
    </source>
</evidence>
<proteinExistence type="predicted"/>
<feature type="non-terminal residue" evidence="1">
    <location>
        <position position="51"/>
    </location>
</feature>
<name>A0AAV5MU12_9ROSI</name>
<evidence type="ECO:0000313" key="2">
    <source>
        <dbReference type="Proteomes" id="UP001054252"/>
    </source>
</evidence>
<comment type="caution">
    <text evidence="1">The sequence shown here is derived from an EMBL/GenBank/DDBJ whole genome shotgun (WGS) entry which is preliminary data.</text>
</comment>
<gene>
    <name evidence="1" type="ORF">SLEP1_g58772</name>
</gene>
<organism evidence="1 2">
    <name type="scientific">Rubroshorea leprosula</name>
    <dbReference type="NCBI Taxonomy" id="152421"/>
    <lineage>
        <taxon>Eukaryota</taxon>
        <taxon>Viridiplantae</taxon>
        <taxon>Streptophyta</taxon>
        <taxon>Embryophyta</taxon>
        <taxon>Tracheophyta</taxon>
        <taxon>Spermatophyta</taxon>
        <taxon>Magnoliopsida</taxon>
        <taxon>eudicotyledons</taxon>
        <taxon>Gunneridae</taxon>
        <taxon>Pentapetalae</taxon>
        <taxon>rosids</taxon>
        <taxon>malvids</taxon>
        <taxon>Malvales</taxon>
        <taxon>Dipterocarpaceae</taxon>
        <taxon>Rubroshorea</taxon>
    </lineage>
</organism>